<proteinExistence type="predicted"/>
<dbReference type="EMBL" id="BMAW01057283">
    <property type="protein sequence ID" value="GFT09917.1"/>
    <property type="molecule type" value="Genomic_DNA"/>
</dbReference>
<keyword evidence="2" id="KW-1185">Reference proteome</keyword>
<gene>
    <name evidence="1" type="primary">AVEN_34911_1</name>
    <name evidence="1" type="ORF">NPIL_249941</name>
</gene>
<evidence type="ECO:0000313" key="2">
    <source>
        <dbReference type="Proteomes" id="UP000887013"/>
    </source>
</evidence>
<organism evidence="1 2">
    <name type="scientific">Nephila pilipes</name>
    <name type="common">Giant wood spider</name>
    <name type="synonym">Nephila maculata</name>
    <dbReference type="NCBI Taxonomy" id="299642"/>
    <lineage>
        <taxon>Eukaryota</taxon>
        <taxon>Metazoa</taxon>
        <taxon>Ecdysozoa</taxon>
        <taxon>Arthropoda</taxon>
        <taxon>Chelicerata</taxon>
        <taxon>Arachnida</taxon>
        <taxon>Araneae</taxon>
        <taxon>Araneomorphae</taxon>
        <taxon>Entelegynae</taxon>
        <taxon>Araneoidea</taxon>
        <taxon>Nephilidae</taxon>
        <taxon>Nephila</taxon>
    </lineage>
</organism>
<accession>A0A8X6NDV9</accession>
<dbReference type="Proteomes" id="UP000887013">
    <property type="component" value="Unassembled WGS sequence"/>
</dbReference>
<dbReference type="AlphaFoldDB" id="A0A8X6NDV9"/>
<reference evidence="1" key="1">
    <citation type="submission" date="2020-08" db="EMBL/GenBank/DDBJ databases">
        <title>Multicomponent nature underlies the extraordinary mechanical properties of spider dragline silk.</title>
        <authorList>
            <person name="Kono N."/>
            <person name="Nakamura H."/>
            <person name="Mori M."/>
            <person name="Yoshida Y."/>
            <person name="Ohtoshi R."/>
            <person name="Malay A.D."/>
            <person name="Moran D.A.P."/>
            <person name="Tomita M."/>
            <person name="Numata K."/>
            <person name="Arakawa K."/>
        </authorList>
    </citation>
    <scope>NUCLEOTIDE SEQUENCE</scope>
</reference>
<evidence type="ECO:0000313" key="1">
    <source>
        <dbReference type="EMBL" id="GFT09917.1"/>
    </source>
</evidence>
<dbReference type="InterPro" id="IPR043128">
    <property type="entry name" value="Rev_trsase/Diguanyl_cyclase"/>
</dbReference>
<protein>
    <submittedName>
        <fullName evidence="1">RT_RNaseH_2 domain-containing protein</fullName>
    </submittedName>
</protein>
<comment type="caution">
    <text evidence="1">The sequence shown here is derived from an EMBL/GenBank/DDBJ whole genome shotgun (WGS) entry which is preliminary data.</text>
</comment>
<name>A0A8X6NDV9_NEPPI</name>
<dbReference type="Gene3D" id="3.30.70.270">
    <property type="match status" value="1"/>
</dbReference>
<sequence>MQRRIENQNVADSLLFELFLQQLSSNIKSILASISPLMAQKAEEIADKISTSHPFKFLTKSSYILLPSIKFLEGHSNKKKSLRLTKKSEASLQWSEEDEKAFTDAKKALAEATLLRHPILDAPLSYWREAIISPLM</sequence>